<evidence type="ECO:0000313" key="6">
    <source>
        <dbReference type="EMBL" id="CAB4836242.1"/>
    </source>
</evidence>
<sequence>MSEQLYDARTFWELLEQRVAATPDQPMLLDADDRSVTFAEFKAWAERVAAGFNAMGVREGSHVTWQLPTRIETVVASFALSRLGAVQNPIIQIYREREVGFAIRQTKAELVLVPGTWRGFDYVAMVERIAADLAIPPKILVAYDSLPEGDPATLPAPPRAPATPDDAPIRWIYYTSGTTSDPKGVQHTDATLIAGGIGMAKALQMNADDVGTIAFPYAHIGGPDYIVTVLAEGFPAVLLETFVLQDAVAVFRRKGATMAGGSTAFYIGFLNEQRKNPSATLIPTLRLLSGGGAPKPPEVYFEVKSEMGIPVAHGYGMTECPMIAQGGPGDSDDQLAHSEGAPVYRCEISIVREDGTAADAGEEGEVRLAGPMLFKGYTDASLNATAFDELGRFRTGDLGVKRVDGHVTLTGRLKDVIIRKGENISAKEVEDIIYTHPKVKDCAVIGLLDRERGERVCAVVETADGKEPLTFAEMAQWCRDAGLMTQKIPEQLEIRDPLPRNATLKILKFVLRDELKDQPWG</sequence>
<reference evidence="5" key="1">
    <citation type="submission" date="2020-05" db="EMBL/GenBank/DDBJ databases">
        <authorList>
            <person name="Chiriac C."/>
            <person name="Salcher M."/>
            <person name="Ghai R."/>
            <person name="Kavagutti S V."/>
        </authorList>
    </citation>
    <scope>NUCLEOTIDE SEQUENCE</scope>
</reference>
<proteinExistence type="inferred from homology"/>
<dbReference type="Gene3D" id="2.30.38.10">
    <property type="entry name" value="Luciferase, Domain 3"/>
    <property type="match status" value="1"/>
</dbReference>
<gene>
    <name evidence="5" type="ORF">UFOPK2754_03485</name>
    <name evidence="6" type="ORF">UFOPK3139_02757</name>
</gene>
<dbReference type="InterPro" id="IPR025110">
    <property type="entry name" value="AMP-bd_C"/>
</dbReference>
<dbReference type="SUPFAM" id="SSF56801">
    <property type="entry name" value="Acetyl-CoA synthetase-like"/>
    <property type="match status" value="1"/>
</dbReference>
<dbReference type="PANTHER" id="PTHR43201:SF5">
    <property type="entry name" value="MEDIUM-CHAIN ACYL-COA LIGASE ACSF2, MITOCHONDRIAL"/>
    <property type="match status" value="1"/>
</dbReference>
<dbReference type="Pfam" id="PF13193">
    <property type="entry name" value="AMP-binding_C"/>
    <property type="match status" value="1"/>
</dbReference>
<dbReference type="Gene3D" id="3.40.50.980">
    <property type="match status" value="2"/>
</dbReference>
<evidence type="ECO:0000256" key="2">
    <source>
        <dbReference type="ARBA" id="ARBA00022598"/>
    </source>
</evidence>
<dbReference type="Gene3D" id="3.30.300.30">
    <property type="match status" value="1"/>
</dbReference>
<accession>A0A6J6VYQ8</accession>
<dbReference type="InterPro" id="IPR000873">
    <property type="entry name" value="AMP-dep_synth/lig_dom"/>
</dbReference>
<dbReference type="AlphaFoldDB" id="A0A6J6VYQ8"/>
<dbReference type="InterPro" id="IPR020845">
    <property type="entry name" value="AMP-binding_CS"/>
</dbReference>
<organism evidence="5">
    <name type="scientific">freshwater metagenome</name>
    <dbReference type="NCBI Taxonomy" id="449393"/>
    <lineage>
        <taxon>unclassified sequences</taxon>
        <taxon>metagenomes</taxon>
        <taxon>ecological metagenomes</taxon>
    </lineage>
</organism>
<dbReference type="EMBL" id="CAFABA010000159">
    <property type="protein sequence ID" value="CAB4836242.1"/>
    <property type="molecule type" value="Genomic_DNA"/>
</dbReference>
<protein>
    <submittedName>
        <fullName evidence="5">Unannotated protein</fullName>
    </submittedName>
</protein>
<name>A0A6J6VYQ8_9ZZZZ</name>
<evidence type="ECO:0000259" key="4">
    <source>
        <dbReference type="Pfam" id="PF13193"/>
    </source>
</evidence>
<dbReference type="InterPro" id="IPR045851">
    <property type="entry name" value="AMP-bd_C_sf"/>
</dbReference>
<keyword evidence="2" id="KW-0436">Ligase</keyword>
<dbReference type="PROSITE" id="PS00455">
    <property type="entry name" value="AMP_BINDING"/>
    <property type="match status" value="1"/>
</dbReference>
<feature type="domain" description="AMP-binding enzyme C-terminal" evidence="4">
    <location>
        <begin position="428"/>
        <end position="503"/>
    </location>
</feature>
<dbReference type="EMBL" id="CAEZYR010000260">
    <property type="protein sequence ID" value="CAB4777852.1"/>
    <property type="molecule type" value="Genomic_DNA"/>
</dbReference>
<dbReference type="GO" id="GO:0031956">
    <property type="term" value="F:medium-chain fatty acid-CoA ligase activity"/>
    <property type="evidence" value="ECO:0007669"/>
    <property type="project" value="TreeGrafter"/>
</dbReference>
<evidence type="ECO:0000259" key="3">
    <source>
        <dbReference type="Pfam" id="PF00501"/>
    </source>
</evidence>
<evidence type="ECO:0000256" key="1">
    <source>
        <dbReference type="ARBA" id="ARBA00006432"/>
    </source>
</evidence>
<dbReference type="PANTHER" id="PTHR43201">
    <property type="entry name" value="ACYL-COA SYNTHETASE"/>
    <property type="match status" value="1"/>
</dbReference>
<dbReference type="Pfam" id="PF00501">
    <property type="entry name" value="AMP-binding"/>
    <property type="match status" value="1"/>
</dbReference>
<comment type="similarity">
    <text evidence="1">Belongs to the ATP-dependent AMP-binding enzyme family.</text>
</comment>
<feature type="domain" description="AMP-dependent synthetase/ligase" evidence="3">
    <location>
        <begin position="15"/>
        <end position="377"/>
    </location>
</feature>
<dbReference type="GO" id="GO:0006631">
    <property type="term" value="P:fatty acid metabolic process"/>
    <property type="evidence" value="ECO:0007669"/>
    <property type="project" value="TreeGrafter"/>
</dbReference>
<evidence type="ECO:0000313" key="5">
    <source>
        <dbReference type="EMBL" id="CAB4777852.1"/>
    </source>
</evidence>